<evidence type="ECO:0000313" key="6">
    <source>
        <dbReference type="EMBL" id="MBB6694508.1"/>
    </source>
</evidence>
<dbReference type="InterPro" id="IPR002491">
    <property type="entry name" value="ABC_transptr_periplasmic_BD"/>
</dbReference>
<comment type="caution">
    <text evidence="6">The sequence shown here is derived from an EMBL/GenBank/DDBJ whole genome shotgun (WGS) entry which is preliminary data.</text>
</comment>
<dbReference type="NCBIfam" id="NF038402">
    <property type="entry name" value="TroA_like"/>
    <property type="match status" value="1"/>
</dbReference>
<dbReference type="InterPro" id="IPR054828">
    <property type="entry name" value="Vit_B12_bind_prot"/>
</dbReference>
<dbReference type="PROSITE" id="PS51257">
    <property type="entry name" value="PROKAR_LIPOPROTEIN"/>
    <property type="match status" value="1"/>
</dbReference>
<protein>
    <submittedName>
        <fullName evidence="6">ABC transporter substrate-binding protein</fullName>
    </submittedName>
</protein>
<evidence type="ECO:0000256" key="3">
    <source>
        <dbReference type="SAM" id="MobiDB-lite"/>
    </source>
</evidence>
<gene>
    <name evidence="6" type="ORF">H7B90_24235</name>
</gene>
<accession>A0A841U609</accession>
<dbReference type="CDD" id="cd01143">
    <property type="entry name" value="YvrC"/>
    <property type="match status" value="1"/>
</dbReference>
<feature type="chain" id="PRO_5038592740" evidence="4">
    <location>
        <begin position="27"/>
        <end position="346"/>
    </location>
</feature>
<dbReference type="PANTHER" id="PTHR30535">
    <property type="entry name" value="VITAMIN B12-BINDING PROTEIN"/>
    <property type="match status" value="1"/>
</dbReference>
<keyword evidence="7" id="KW-1185">Reference proteome</keyword>
<dbReference type="EMBL" id="JACJVR010000096">
    <property type="protein sequence ID" value="MBB6694508.1"/>
    <property type="molecule type" value="Genomic_DNA"/>
</dbReference>
<feature type="domain" description="Fe/B12 periplasmic-binding" evidence="5">
    <location>
        <begin position="90"/>
        <end position="344"/>
    </location>
</feature>
<dbReference type="SUPFAM" id="SSF53807">
    <property type="entry name" value="Helical backbone' metal receptor"/>
    <property type="match status" value="1"/>
</dbReference>
<evidence type="ECO:0000256" key="1">
    <source>
        <dbReference type="ARBA" id="ARBA00008814"/>
    </source>
</evidence>
<dbReference type="PROSITE" id="PS50983">
    <property type="entry name" value="FE_B12_PBP"/>
    <property type="match status" value="1"/>
</dbReference>
<keyword evidence="2 4" id="KW-0732">Signal</keyword>
<name>A0A841U609_9BACL</name>
<organism evidence="6 7">
    <name type="scientific">Cohnella xylanilytica</name>
    <dbReference type="NCBI Taxonomy" id="557555"/>
    <lineage>
        <taxon>Bacteria</taxon>
        <taxon>Bacillati</taxon>
        <taxon>Bacillota</taxon>
        <taxon>Bacilli</taxon>
        <taxon>Bacillales</taxon>
        <taxon>Paenibacillaceae</taxon>
        <taxon>Cohnella</taxon>
    </lineage>
</organism>
<reference evidence="6 7" key="1">
    <citation type="submission" date="2020-08" db="EMBL/GenBank/DDBJ databases">
        <title>Cohnella phylogeny.</title>
        <authorList>
            <person name="Dunlap C."/>
        </authorList>
    </citation>
    <scope>NUCLEOTIDE SEQUENCE [LARGE SCALE GENOMIC DNA]</scope>
    <source>
        <strain evidence="6 7">DSM 25239</strain>
    </source>
</reference>
<evidence type="ECO:0000256" key="2">
    <source>
        <dbReference type="ARBA" id="ARBA00022729"/>
    </source>
</evidence>
<dbReference type="AlphaFoldDB" id="A0A841U609"/>
<dbReference type="PANTHER" id="PTHR30535:SF34">
    <property type="entry name" value="MOLYBDATE-BINDING PROTEIN MOLA"/>
    <property type="match status" value="1"/>
</dbReference>
<dbReference type="Pfam" id="PF01497">
    <property type="entry name" value="Peripla_BP_2"/>
    <property type="match status" value="1"/>
</dbReference>
<comment type="similarity">
    <text evidence="1">Belongs to the bacterial solute-binding protein 8 family.</text>
</comment>
<dbReference type="RefSeq" id="WP_185138471.1">
    <property type="nucleotide sequence ID" value="NZ_JACJVR010000096.1"/>
</dbReference>
<sequence>MKILRNWGLILTAALLLALVAGCGSKNDETNAGASGSPSASASAPAATESASASPSASAPASEGAKKTEYPLTVQDATGQTFTFDKAPERIVSTSPAETEILFALGLGDKIVGVSDYDNYPEETKDKQKVGGITKPNEEAIVGLTPDLVVTGISMPDEVVQKLRGLKLNLYKTEPKTLDDIMQDILDLGVVTDRQTEAEALVASMKEDVKKVQDAVASVKPEEKKKVYVEFAPGWTVGKGEFMDELITIAGGVNIAGDTTGWNEISEEKIVQSNPDVILFTLGVTDDKSGKTLEEIIRGRSGWDQIAAIKNGRVVGVDQDILSRPGPRITQGLLDVAKAIYPDLVK</sequence>
<dbReference type="GO" id="GO:0071281">
    <property type="term" value="P:cellular response to iron ion"/>
    <property type="evidence" value="ECO:0007669"/>
    <property type="project" value="TreeGrafter"/>
</dbReference>
<evidence type="ECO:0000259" key="5">
    <source>
        <dbReference type="PROSITE" id="PS50983"/>
    </source>
</evidence>
<feature type="signal peptide" evidence="4">
    <location>
        <begin position="1"/>
        <end position="26"/>
    </location>
</feature>
<dbReference type="Gene3D" id="3.40.50.1980">
    <property type="entry name" value="Nitrogenase molybdenum iron protein domain"/>
    <property type="match status" value="2"/>
</dbReference>
<evidence type="ECO:0000256" key="4">
    <source>
        <dbReference type="SAM" id="SignalP"/>
    </source>
</evidence>
<proteinExistence type="inferred from homology"/>
<evidence type="ECO:0000313" key="7">
    <source>
        <dbReference type="Proteomes" id="UP000553776"/>
    </source>
</evidence>
<dbReference type="InterPro" id="IPR050902">
    <property type="entry name" value="ABC_Transporter_SBP"/>
</dbReference>
<feature type="compositionally biased region" description="Low complexity" evidence="3">
    <location>
        <begin position="32"/>
        <end position="63"/>
    </location>
</feature>
<dbReference type="Proteomes" id="UP000553776">
    <property type="component" value="Unassembled WGS sequence"/>
</dbReference>
<feature type="region of interest" description="Disordered" evidence="3">
    <location>
        <begin position="29"/>
        <end position="72"/>
    </location>
</feature>